<feature type="transmembrane region" description="Helical" evidence="7">
    <location>
        <begin position="82"/>
        <end position="104"/>
    </location>
</feature>
<evidence type="ECO:0000256" key="1">
    <source>
        <dbReference type="ARBA" id="ARBA00004651"/>
    </source>
</evidence>
<evidence type="ECO:0000259" key="8">
    <source>
        <dbReference type="Pfam" id="PF01618"/>
    </source>
</evidence>
<feature type="transmembrane region" description="Helical" evidence="7">
    <location>
        <begin position="42"/>
        <end position="62"/>
    </location>
</feature>
<dbReference type="InterPro" id="IPR002898">
    <property type="entry name" value="MotA_ExbB_proton_chnl"/>
</dbReference>
<keyword evidence="6" id="KW-0653">Protein transport</keyword>
<sequence length="132" mass="14422">MQQQYHAAGEQHATDHLHARLVEQVHGGHQTGWFMSDLLMRLGLVGTVIGFVLMLGVVYELQEEGINALKQLLTSMGGGMQVALYTTLTGLGSATLLSVQCHWLDRCADRLVSRIIELGVNANVLPQQDNGQ</sequence>
<evidence type="ECO:0000256" key="6">
    <source>
        <dbReference type="RuleBase" id="RU004057"/>
    </source>
</evidence>
<evidence type="ECO:0000256" key="5">
    <source>
        <dbReference type="ARBA" id="ARBA00023136"/>
    </source>
</evidence>
<evidence type="ECO:0000256" key="3">
    <source>
        <dbReference type="ARBA" id="ARBA00022692"/>
    </source>
</evidence>
<dbReference type="GO" id="GO:0015031">
    <property type="term" value="P:protein transport"/>
    <property type="evidence" value="ECO:0007669"/>
    <property type="project" value="UniProtKB-KW"/>
</dbReference>
<comment type="similarity">
    <text evidence="6">Belongs to the exbB/tolQ family.</text>
</comment>
<feature type="domain" description="MotA/TolQ/ExbB proton channel" evidence="8">
    <location>
        <begin position="41"/>
        <end position="115"/>
    </location>
</feature>
<evidence type="ECO:0000313" key="9">
    <source>
        <dbReference type="EMBL" id="CAA6807448.1"/>
    </source>
</evidence>
<evidence type="ECO:0000256" key="7">
    <source>
        <dbReference type="SAM" id="Phobius"/>
    </source>
</evidence>
<name>A0A6S6SWT8_9GAMM</name>
<dbReference type="Pfam" id="PF01618">
    <property type="entry name" value="MotA_ExbB"/>
    <property type="match status" value="1"/>
</dbReference>
<keyword evidence="6" id="KW-0813">Transport</keyword>
<gene>
    <name evidence="9" type="ORF">HELGO_WM33004</name>
</gene>
<dbReference type="AlphaFoldDB" id="A0A6S6SWT8"/>
<evidence type="ECO:0000256" key="4">
    <source>
        <dbReference type="ARBA" id="ARBA00022989"/>
    </source>
</evidence>
<keyword evidence="5 7" id="KW-0472">Membrane</keyword>
<dbReference type="GO" id="GO:0005886">
    <property type="term" value="C:plasma membrane"/>
    <property type="evidence" value="ECO:0007669"/>
    <property type="project" value="UniProtKB-SubCell"/>
</dbReference>
<reference evidence="9" key="1">
    <citation type="submission" date="2020-01" db="EMBL/GenBank/DDBJ databases">
        <authorList>
            <person name="Meier V. D."/>
            <person name="Meier V D."/>
        </authorList>
    </citation>
    <scope>NUCLEOTIDE SEQUENCE</scope>
    <source>
        <strain evidence="9">HLG_WM_MAG_08</strain>
    </source>
</reference>
<dbReference type="EMBL" id="CACVAV010000114">
    <property type="protein sequence ID" value="CAA6807448.1"/>
    <property type="molecule type" value="Genomic_DNA"/>
</dbReference>
<evidence type="ECO:0000256" key="2">
    <source>
        <dbReference type="ARBA" id="ARBA00022475"/>
    </source>
</evidence>
<accession>A0A6S6SWT8</accession>
<organism evidence="9">
    <name type="scientific">uncultured Thiotrichaceae bacterium</name>
    <dbReference type="NCBI Taxonomy" id="298394"/>
    <lineage>
        <taxon>Bacteria</taxon>
        <taxon>Pseudomonadati</taxon>
        <taxon>Pseudomonadota</taxon>
        <taxon>Gammaproteobacteria</taxon>
        <taxon>Thiotrichales</taxon>
        <taxon>Thiotrichaceae</taxon>
        <taxon>environmental samples</taxon>
    </lineage>
</organism>
<proteinExistence type="inferred from homology"/>
<comment type="subcellular location">
    <subcellularLocation>
        <location evidence="1">Cell membrane</location>
        <topology evidence="1">Multi-pass membrane protein</topology>
    </subcellularLocation>
    <subcellularLocation>
        <location evidence="6">Membrane</location>
        <topology evidence="6">Multi-pass membrane protein</topology>
    </subcellularLocation>
</comment>
<keyword evidence="4 7" id="KW-1133">Transmembrane helix</keyword>
<keyword evidence="2" id="KW-1003">Cell membrane</keyword>
<keyword evidence="3 7" id="KW-0812">Transmembrane</keyword>
<protein>
    <recommendedName>
        <fullName evidence="8">MotA/TolQ/ExbB proton channel domain-containing protein</fullName>
    </recommendedName>
</protein>